<accession>A0A0G4FPV4</accession>
<dbReference type="AlphaFoldDB" id="A0A0G4FPV4"/>
<evidence type="ECO:0000256" key="2">
    <source>
        <dbReference type="ARBA" id="ARBA00022723"/>
    </source>
</evidence>
<evidence type="ECO:0000256" key="5">
    <source>
        <dbReference type="SAM" id="MobiDB-lite"/>
    </source>
</evidence>
<dbReference type="OrthoDB" id="308464at2759"/>
<dbReference type="FunCoup" id="A0A0G4FPV4">
    <property type="interactions" value="468"/>
</dbReference>
<dbReference type="FunFam" id="2.20.25.420:FF:000001">
    <property type="entry name" value="Zinc finger protein ZPR1"/>
    <property type="match status" value="1"/>
</dbReference>
<reference evidence="7 8" key="1">
    <citation type="submission" date="2014-11" db="EMBL/GenBank/DDBJ databases">
        <authorList>
            <person name="Zhu J."/>
            <person name="Qi W."/>
            <person name="Song R."/>
        </authorList>
    </citation>
    <scope>NUCLEOTIDE SEQUENCE [LARGE SCALE GENOMIC DNA]</scope>
</reference>
<keyword evidence="3" id="KW-0863">Zinc-finger</keyword>
<dbReference type="InterPro" id="IPR040141">
    <property type="entry name" value="ZPR1"/>
</dbReference>
<organism evidence="7 8">
    <name type="scientific">Vitrella brassicaformis (strain CCMP3155)</name>
    <dbReference type="NCBI Taxonomy" id="1169540"/>
    <lineage>
        <taxon>Eukaryota</taxon>
        <taxon>Sar</taxon>
        <taxon>Alveolata</taxon>
        <taxon>Colpodellida</taxon>
        <taxon>Vitrellaceae</taxon>
        <taxon>Vitrella</taxon>
    </lineage>
</organism>
<dbReference type="NCBIfam" id="TIGR00310">
    <property type="entry name" value="ZPR1_znf"/>
    <property type="match status" value="2"/>
</dbReference>
<dbReference type="Pfam" id="PF22794">
    <property type="entry name" value="jr-ZPR1"/>
    <property type="match status" value="2"/>
</dbReference>
<dbReference type="PANTHER" id="PTHR10876">
    <property type="entry name" value="ZINC FINGER PROTEIN ZPR1"/>
    <property type="match status" value="1"/>
</dbReference>
<dbReference type="InterPro" id="IPR042452">
    <property type="entry name" value="ZPR1_Znf1/2"/>
</dbReference>
<dbReference type="OMA" id="FREVVIM"/>
<dbReference type="PANTHER" id="PTHR10876:SF0">
    <property type="entry name" value="ZINC FINGER PROTEIN ZPR1"/>
    <property type="match status" value="1"/>
</dbReference>
<dbReference type="SMART" id="SM00709">
    <property type="entry name" value="Zpr1"/>
    <property type="match status" value="2"/>
</dbReference>
<evidence type="ECO:0000313" key="7">
    <source>
        <dbReference type="EMBL" id="CEM16474.1"/>
    </source>
</evidence>
<dbReference type="GO" id="GO:0008270">
    <property type="term" value="F:zinc ion binding"/>
    <property type="evidence" value="ECO:0007669"/>
    <property type="project" value="UniProtKB-KW"/>
</dbReference>
<evidence type="ECO:0000259" key="6">
    <source>
        <dbReference type="SMART" id="SM00709"/>
    </source>
</evidence>
<keyword evidence="8" id="KW-1185">Reference proteome</keyword>
<keyword evidence="2" id="KW-0479">Metal-binding</keyword>
<dbReference type="InterPro" id="IPR056180">
    <property type="entry name" value="ZPR1_jr_dom"/>
</dbReference>
<sequence length="480" mass="53304">MASRPSPDVIYAELSAEDNSTEIESLCTQCWENGKTRIMLTKIPYFKEVILMSFSCPHCGFNNNEIQPGAPLQDKGCRIELKVERAEDLNRQIIKSEHATFKILENEFEIPPTTQRGISSTTEGMIAQAAANLEKDQPVRQHIDLDTTGKIQGVIDTLKAMAAGQQLPFTVVLDDPAGNSFIESIGTSDTRLSKTLYERTREQLQEMGYNVPQANDTHTAATAAPPPPKHGADLPDHLRAANWDFSKSIEDNIDKRREEEESGNIGRDEALFFEVDCHHCGTKGRQDMCAIDIPGFRECLVMAFNCPHCGVRNNEVKAAGAIGDKARRWTLRVTDPEDLNRDVLKSDSAAVRIPEIDFEMQQGTQGSAFTTVEGLIGKIADHLQESNPFTGDSSAQNELSAFTQTIDDLRKLCSDPSCLPFTLVLDDAADHSFIGRRHPERPQEDDPGLTSEAYDRTEAQNDELGLLQMKTEGYEHEQPP</sequence>
<evidence type="ECO:0000256" key="1">
    <source>
        <dbReference type="ARBA" id="ARBA00008354"/>
    </source>
</evidence>
<dbReference type="InterPro" id="IPR004457">
    <property type="entry name" value="Znf_ZPR1"/>
</dbReference>
<name>A0A0G4FPV4_VITBC</name>
<dbReference type="GO" id="GO:0005634">
    <property type="term" value="C:nucleus"/>
    <property type="evidence" value="ECO:0007669"/>
    <property type="project" value="TreeGrafter"/>
</dbReference>
<dbReference type="InParanoid" id="A0A0G4FPV4"/>
<feature type="region of interest" description="Disordered" evidence="5">
    <location>
        <begin position="434"/>
        <end position="480"/>
    </location>
</feature>
<protein>
    <recommendedName>
        <fullName evidence="6">Zinc finger ZPR1-type domain-containing protein</fullName>
    </recommendedName>
</protein>
<dbReference type="VEuPathDB" id="CryptoDB:Vbra_764"/>
<keyword evidence="4" id="KW-0862">Zinc</keyword>
<feature type="domain" description="Zinc finger ZPR1-type" evidence="6">
    <location>
        <begin position="275"/>
        <end position="436"/>
    </location>
</feature>
<dbReference type="STRING" id="1169540.A0A0G4FPV4"/>
<evidence type="ECO:0000256" key="3">
    <source>
        <dbReference type="ARBA" id="ARBA00022771"/>
    </source>
</evidence>
<proteinExistence type="inferred from homology"/>
<dbReference type="PhylomeDB" id="A0A0G4FPV4"/>
<comment type="similarity">
    <text evidence="1">Belongs to the ZPR1 family.</text>
</comment>
<dbReference type="Proteomes" id="UP000041254">
    <property type="component" value="Unassembled WGS sequence"/>
</dbReference>
<dbReference type="Gene3D" id="2.60.120.1040">
    <property type="entry name" value="ZPR1, A/B domain"/>
    <property type="match status" value="2"/>
</dbReference>
<evidence type="ECO:0000313" key="8">
    <source>
        <dbReference type="Proteomes" id="UP000041254"/>
    </source>
</evidence>
<dbReference type="Gene3D" id="2.20.25.420">
    <property type="entry name" value="ZPR1, zinc finger domain"/>
    <property type="match status" value="2"/>
</dbReference>
<evidence type="ECO:0000256" key="4">
    <source>
        <dbReference type="ARBA" id="ARBA00022833"/>
    </source>
</evidence>
<dbReference type="FunFam" id="2.60.120.1040:FF:000003">
    <property type="entry name" value="Zinc finger protein zpr1"/>
    <property type="match status" value="1"/>
</dbReference>
<dbReference type="Pfam" id="PF03367">
    <property type="entry name" value="Zn_ribbon_ZPR1"/>
    <property type="match status" value="2"/>
</dbReference>
<dbReference type="FunFam" id="2.60.120.1040:FF:000006">
    <property type="entry name" value="Zinc finger protein zpr1"/>
    <property type="match status" value="1"/>
</dbReference>
<gene>
    <name evidence="7" type="ORF">Vbra_764</name>
</gene>
<dbReference type="EMBL" id="CDMY01000477">
    <property type="protein sequence ID" value="CEM16474.1"/>
    <property type="molecule type" value="Genomic_DNA"/>
</dbReference>
<feature type="domain" description="Zinc finger ZPR1-type" evidence="6">
    <location>
        <begin position="25"/>
        <end position="184"/>
    </location>
</feature>
<dbReference type="InterPro" id="IPR042451">
    <property type="entry name" value="ZPR1_A/B_dom"/>
</dbReference>